<keyword evidence="5" id="KW-0175">Coiled coil</keyword>
<feature type="domain" description="Lipopolysaccharide assembly protein A" evidence="7">
    <location>
        <begin position="45"/>
        <end position="94"/>
    </location>
</feature>
<gene>
    <name evidence="8" type="ORF">SAMN04488026_10619</name>
</gene>
<sequence>MRYIRYVLVGSIVAALVVVAMANRGFVTLTVLPEPLANLANWNFSIDLPLFIVALGGVAVGLLLGYLLEWIRESKHRSEVSKRQRQVKQLHREVSQLKAEKNKGKDDVLAILDEAATRKAS</sequence>
<keyword evidence="1" id="KW-1003">Cell membrane</keyword>
<dbReference type="InterPro" id="IPR010445">
    <property type="entry name" value="LapA_dom"/>
</dbReference>
<dbReference type="RefSeq" id="WP_093161958.1">
    <property type="nucleotide sequence ID" value="NZ_FNEK01000061.1"/>
</dbReference>
<evidence type="ECO:0000256" key="6">
    <source>
        <dbReference type="SAM" id="Phobius"/>
    </source>
</evidence>
<feature type="transmembrane region" description="Helical" evidence="6">
    <location>
        <begin position="46"/>
        <end position="68"/>
    </location>
</feature>
<dbReference type="EMBL" id="FNEK01000061">
    <property type="protein sequence ID" value="SDK95260.1"/>
    <property type="molecule type" value="Genomic_DNA"/>
</dbReference>
<dbReference type="Proteomes" id="UP000199382">
    <property type="component" value="Unassembled WGS sequence"/>
</dbReference>
<keyword evidence="4 6" id="KW-0472">Membrane</keyword>
<keyword evidence="9" id="KW-1185">Reference proteome</keyword>
<evidence type="ECO:0000313" key="8">
    <source>
        <dbReference type="EMBL" id="SDK95260.1"/>
    </source>
</evidence>
<dbReference type="AlphaFoldDB" id="A0A1G9G3P2"/>
<organism evidence="8 9">
    <name type="scientific">Aliiruegeria lutimaris</name>
    <dbReference type="NCBI Taxonomy" id="571298"/>
    <lineage>
        <taxon>Bacteria</taxon>
        <taxon>Pseudomonadati</taxon>
        <taxon>Pseudomonadota</taxon>
        <taxon>Alphaproteobacteria</taxon>
        <taxon>Rhodobacterales</taxon>
        <taxon>Roseobacteraceae</taxon>
        <taxon>Aliiruegeria</taxon>
    </lineage>
</organism>
<dbReference type="STRING" id="571298.SAMN04488026_10619"/>
<evidence type="ECO:0000256" key="3">
    <source>
        <dbReference type="ARBA" id="ARBA00022989"/>
    </source>
</evidence>
<keyword evidence="2 6" id="KW-0812">Transmembrane</keyword>
<keyword evidence="3 6" id="KW-1133">Transmembrane helix</keyword>
<proteinExistence type="predicted"/>
<dbReference type="Pfam" id="PF06305">
    <property type="entry name" value="LapA_dom"/>
    <property type="match status" value="1"/>
</dbReference>
<evidence type="ECO:0000259" key="7">
    <source>
        <dbReference type="Pfam" id="PF06305"/>
    </source>
</evidence>
<evidence type="ECO:0000256" key="1">
    <source>
        <dbReference type="ARBA" id="ARBA00022475"/>
    </source>
</evidence>
<evidence type="ECO:0000313" key="9">
    <source>
        <dbReference type="Proteomes" id="UP000199382"/>
    </source>
</evidence>
<reference evidence="8 9" key="1">
    <citation type="submission" date="2016-10" db="EMBL/GenBank/DDBJ databases">
        <authorList>
            <person name="de Groot N.N."/>
        </authorList>
    </citation>
    <scope>NUCLEOTIDE SEQUENCE [LARGE SCALE GENOMIC DNA]</scope>
    <source>
        <strain evidence="8 9">DSM 25294</strain>
    </source>
</reference>
<protein>
    <submittedName>
        <fullName evidence="8">Uncharacterized integral membrane protein</fullName>
    </submittedName>
</protein>
<accession>A0A1G9G3P2</accession>
<dbReference type="OrthoDB" id="7689797at2"/>
<evidence type="ECO:0000256" key="2">
    <source>
        <dbReference type="ARBA" id="ARBA00022692"/>
    </source>
</evidence>
<feature type="coiled-coil region" evidence="5">
    <location>
        <begin position="80"/>
        <end position="107"/>
    </location>
</feature>
<evidence type="ECO:0000256" key="4">
    <source>
        <dbReference type="ARBA" id="ARBA00023136"/>
    </source>
</evidence>
<dbReference type="GO" id="GO:0005886">
    <property type="term" value="C:plasma membrane"/>
    <property type="evidence" value="ECO:0007669"/>
    <property type="project" value="InterPro"/>
</dbReference>
<name>A0A1G9G3P2_9RHOB</name>
<evidence type="ECO:0000256" key="5">
    <source>
        <dbReference type="SAM" id="Coils"/>
    </source>
</evidence>